<evidence type="ECO:0000313" key="2">
    <source>
        <dbReference type="EMBL" id="SFT33750.1"/>
    </source>
</evidence>
<dbReference type="RefSeq" id="WP_065979864.1">
    <property type="nucleotide sequence ID" value="NZ_CP032090.1"/>
</dbReference>
<protein>
    <submittedName>
        <fullName evidence="1">Sulfurtransferase complex subunit TusB</fullName>
    </submittedName>
    <submittedName>
        <fullName evidence="2">tRNA 2-thiouridine synthesizing protein B</fullName>
    </submittedName>
</protein>
<proteinExistence type="predicted"/>
<dbReference type="Proteomes" id="UP000264605">
    <property type="component" value="Chromosome"/>
</dbReference>
<dbReference type="Proteomes" id="UP000183805">
    <property type="component" value="Unassembled WGS sequence"/>
</dbReference>
<dbReference type="SUPFAM" id="SSF75169">
    <property type="entry name" value="DsrEFH-like"/>
    <property type="match status" value="1"/>
</dbReference>
<dbReference type="GO" id="GO:0005737">
    <property type="term" value="C:cytoplasm"/>
    <property type="evidence" value="ECO:0007669"/>
    <property type="project" value="InterPro"/>
</dbReference>
<dbReference type="NCBIfam" id="TIGR03011">
    <property type="entry name" value="sulf_tusB_dsrH"/>
    <property type="match status" value="1"/>
</dbReference>
<sequence>MSTLHIFSKPLSHYCTNALENLISSDDTVLLVGDACYNIKQYRQFSAALHLLKEDATARAITLSEYDVDIDYNQFVELTLTSQNTITW</sequence>
<gene>
    <name evidence="1" type="primary">dsrH</name>
    <name evidence="1" type="ORF">D0907_07485</name>
    <name evidence="2" type="ORF">SAMN04487854_101167</name>
</gene>
<dbReference type="Pfam" id="PF04077">
    <property type="entry name" value="DsrH"/>
    <property type="match status" value="1"/>
</dbReference>
<dbReference type="EMBL" id="CP032090">
    <property type="protein sequence ID" value="AXV65112.1"/>
    <property type="molecule type" value="Genomic_DNA"/>
</dbReference>
<dbReference type="EMBL" id="FPAZ01000001">
    <property type="protein sequence ID" value="SFT33750.1"/>
    <property type="molecule type" value="Genomic_DNA"/>
</dbReference>
<keyword evidence="3" id="KW-1185">Reference proteome</keyword>
<dbReference type="GeneID" id="99505298"/>
<evidence type="ECO:0000313" key="1">
    <source>
        <dbReference type="EMBL" id="AXV65112.1"/>
    </source>
</evidence>
<evidence type="ECO:0000313" key="4">
    <source>
        <dbReference type="Proteomes" id="UP000264605"/>
    </source>
</evidence>
<reference evidence="2 3" key="1">
    <citation type="submission" date="2016-10" db="EMBL/GenBank/DDBJ databases">
        <authorList>
            <person name="Varghese N."/>
            <person name="Submissions S."/>
        </authorList>
    </citation>
    <scope>NUCLEOTIDE SEQUENCE [LARGE SCALE GENOMIC DNA]</scope>
    <source>
        <strain evidence="2 3">CGMCC 1.8499</strain>
    </source>
</reference>
<dbReference type="Gene3D" id="3.40.1260.10">
    <property type="entry name" value="DsrEFH-like"/>
    <property type="match status" value="1"/>
</dbReference>
<dbReference type="InterPro" id="IPR007215">
    <property type="entry name" value="Sulphur_relay_TusB/DsrH"/>
</dbReference>
<dbReference type="InterPro" id="IPR027396">
    <property type="entry name" value="DsrEFH-like"/>
</dbReference>
<reference evidence="1 4" key="2">
    <citation type="submission" date="2018-08" db="EMBL/GenBank/DDBJ databases">
        <title>Draft genome sequence of Pseudoalteromonas donghaensis HJ51.</title>
        <authorList>
            <person name="Oh J."/>
            <person name="Roh D."/>
        </authorList>
    </citation>
    <scope>NUCLEOTIDE SEQUENCE [LARGE SCALE GENOMIC DNA]</scope>
    <source>
        <strain evidence="1 4">HJ51</strain>
    </source>
</reference>
<dbReference type="GO" id="GO:0002143">
    <property type="term" value="P:tRNA wobble position uridine thiolation"/>
    <property type="evidence" value="ECO:0007669"/>
    <property type="project" value="InterPro"/>
</dbReference>
<evidence type="ECO:0000313" key="3">
    <source>
        <dbReference type="Proteomes" id="UP000183805"/>
    </source>
</evidence>
<dbReference type="AlphaFoldDB" id="A0AAD0RZK0"/>
<dbReference type="KEGG" id="pdj:D0907_07485"/>
<name>A0AAD0RZK0_9GAMM</name>
<accession>A0AAD0RZK0</accession>
<organism evidence="1 4">
    <name type="scientific">Pseudoalteromonas lipolytica</name>
    <dbReference type="NCBI Taxonomy" id="570156"/>
    <lineage>
        <taxon>Bacteria</taxon>
        <taxon>Pseudomonadati</taxon>
        <taxon>Pseudomonadota</taxon>
        <taxon>Gammaproteobacteria</taxon>
        <taxon>Alteromonadales</taxon>
        <taxon>Pseudoalteromonadaceae</taxon>
        <taxon>Pseudoalteromonas</taxon>
    </lineage>
</organism>